<feature type="binding site" evidence="6">
    <location>
        <begin position="218"/>
        <end position="219"/>
    </location>
    <ligand>
        <name>S-adenosyl-L-methionine</name>
        <dbReference type="ChEBI" id="CHEBI:59789"/>
    </ligand>
</feature>
<dbReference type="PANTHER" id="PTHR24422">
    <property type="entry name" value="CHEMOTAXIS PROTEIN METHYLTRANSFERASE"/>
    <property type="match status" value="1"/>
</dbReference>
<accession>A0AAU7FC05</accession>
<evidence type="ECO:0000256" key="1">
    <source>
        <dbReference type="ARBA" id="ARBA00001541"/>
    </source>
</evidence>
<feature type="binding site" evidence="6">
    <location>
        <position position="85"/>
    </location>
    <ligand>
        <name>S-adenosyl-L-methionine</name>
        <dbReference type="ChEBI" id="CHEBI:59789"/>
    </ligand>
</feature>
<feature type="binding site" evidence="6">
    <location>
        <position position="79"/>
    </location>
    <ligand>
        <name>S-adenosyl-L-methionine</name>
        <dbReference type="ChEBI" id="CHEBI:59789"/>
    </ligand>
</feature>
<comment type="function">
    <text evidence="5">Methylation of the membrane-bound methyl-accepting chemotaxis proteins (MCP) to form gamma-glutamyl methyl ester residues in MCP.</text>
</comment>
<feature type="domain" description="CheR-type methyltransferase" evidence="7">
    <location>
        <begin position="2"/>
        <end position="274"/>
    </location>
</feature>
<dbReference type="CDD" id="cd02440">
    <property type="entry name" value="AdoMet_MTases"/>
    <property type="match status" value="1"/>
</dbReference>
<organism evidence="8">
    <name type="scientific">Chitinibacter mangrovi</name>
    <dbReference type="NCBI Taxonomy" id="3153927"/>
    <lineage>
        <taxon>Bacteria</taxon>
        <taxon>Pseudomonadati</taxon>
        <taxon>Pseudomonadota</taxon>
        <taxon>Betaproteobacteria</taxon>
        <taxon>Neisseriales</taxon>
        <taxon>Chitinibacteraceae</taxon>
        <taxon>Chitinibacter</taxon>
    </lineage>
</organism>
<name>A0AAU7FC05_9NEIS</name>
<dbReference type="SUPFAM" id="SSF53335">
    <property type="entry name" value="S-adenosyl-L-methionine-dependent methyltransferases"/>
    <property type="match status" value="1"/>
</dbReference>
<sequence length="283" mass="32843">MQNEHEFAYTKADFSRVVNLIYQRAGIRLNDSKQQMVYSRLSRRLRALQLDTFAGYLNLLERDAESSEWQQFINALTTNLTSFFRESHHFDLLSQQMQSSQSHPFRIWCAASSTGEEPYSLAMTAIESYQSFVPPVQIIASDLDTQVLSTAAQGIYSAEILERLSIERRRNFFLKGKALNQSKVKVKRPLSDLIQFRQINLLAATWPLEGLFDAVFCRNVMIYFDQETQRKILQRIALLLKPDGLLYVGHSENLHYMADYYQSVGKTVYKMIDKNMQHKGKSR</sequence>
<feature type="binding site" evidence="6">
    <location>
        <position position="81"/>
    </location>
    <ligand>
        <name>S-adenosyl-L-methionine</name>
        <dbReference type="ChEBI" id="CHEBI:59789"/>
    </ligand>
</feature>
<keyword evidence="3 5" id="KW-0808">Transferase</keyword>
<evidence type="ECO:0000313" key="8">
    <source>
        <dbReference type="EMBL" id="XBM01306.1"/>
    </source>
</evidence>
<dbReference type="EMBL" id="CP157355">
    <property type="protein sequence ID" value="XBM01306.1"/>
    <property type="molecule type" value="Genomic_DNA"/>
</dbReference>
<dbReference type="PIRSF" id="PIRSF000410">
    <property type="entry name" value="CheR"/>
    <property type="match status" value="1"/>
</dbReference>
<dbReference type="InterPro" id="IPR029063">
    <property type="entry name" value="SAM-dependent_MTases_sf"/>
</dbReference>
<dbReference type="InterPro" id="IPR026024">
    <property type="entry name" value="Chemotaxis_MeTrfase_CheR"/>
</dbReference>
<dbReference type="GO" id="GO:0008983">
    <property type="term" value="F:protein-glutamate O-methyltransferase activity"/>
    <property type="evidence" value="ECO:0007669"/>
    <property type="project" value="UniProtKB-EC"/>
</dbReference>
<evidence type="ECO:0000256" key="5">
    <source>
        <dbReference type="PIRNR" id="PIRNR000410"/>
    </source>
</evidence>
<dbReference type="Pfam" id="PF03705">
    <property type="entry name" value="CheR_N"/>
    <property type="match status" value="1"/>
</dbReference>
<dbReference type="InterPro" id="IPR050903">
    <property type="entry name" value="Bact_Chemotaxis_MeTrfase"/>
</dbReference>
<feature type="binding site" evidence="6">
    <location>
        <position position="117"/>
    </location>
    <ligand>
        <name>S-adenosyl-L-methionine</name>
        <dbReference type="ChEBI" id="CHEBI:59789"/>
    </ligand>
</feature>
<dbReference type="SMART" id="SM00138">
    <property type="entry name" value="MeTrc"/>
    <property type="match status" value="1"/>
</dbReference>
<protein>
    <recommendedName>
        <fullName evidence="5">Chemotaxis protein methyltransferase</fullName>
        <ecNumber evidence="5">2.1.1.80</ecNumber>
    </recommendedName>
</protein>
<keyword evidence="4 5" id="KW-0949">S-adenosyl-L-methionine</keyword>
<comment type="catalytic activity">
    <reaction evidence="1 5">
        <text>L-glutamyl-[protein] + S-adenosyl-L-methionine = [protein]-L-glutamate 5-O-methyl ester + S-adenosyl-L-homocysteine</text>
        <dbReference type="Rhea" id="RHEA:24452"/>
        <dbReference type="Rhea" id="RHEA-COMP:10208"/>
        <dbReference type="Rhea" id="RHEA-COMP:10311"/>
        <dbReference type="ChEBI" id="CHEBI:29973"/>
        <dbReference type="ChEBI" id="CHEBI:57856"/>
        <dbReference type="ChEBI" id="CHEBI:59789"/>
        <dbReference type="ChEBI" id="CHEBI:82795"/>
        <dbReference type="EC" id="2.1.1.80"/>
    </reaction>
</comment>
<dbReference type="InterPro" id="IPR000780">
    <property type="entry name" value="CheR_MeTrfase"/>
</dbReference>
<dbReference type="PROSITE" id="PS50123">
    <property type="entry name" value="CHER"/>
    <property type="match status" value="1"/>
</dbReference>
<dbReference type="EC" id="2.1.1.80" evidence="5"/>
<reference evidence="8" key="1">
    <citation type="submission" date="2024-05" db="EMBL/GenBank/DDBJ databases">
        <authorList>
            <person name="Yang L."/>
            <person name="Pan L."/>
        </authorList>
    </citation>
    <scope>NUCLEOTIDE SEQUENCE</scope>
    <source>
        <strain evidence="8">FCG-7</strain>
    </source>
</reference>
<dbReference type="KEGG" id="cmav:ABHF33_03165"/>
<evidence type="ECO:0000256" key="6">
    <source>
        <dbReference type="PIRSR" id="PIRSR000410-1"/>
    </source>
</evidence>
<evidence type="ECO:0000259" key="7">
    <source>
        <dbReference type="PROSITE" id="PS50123"/>
    </source>
</evidence>
<dbReference type="GO" id="GO:0032259">
    <property type="term" value="P:methylation"/>
    <property type="evidence" value="ECO:0007669"/>
    <property type="project" value="UniProtKB-KW"/>
</dbReference>
<feature type="binding site" evidence="6">
    <location>
        <begin position="200"/>
        <end position="201"/>
    </location>
    <ligand>
        <name>S-adenosyl-L-methionine</name>
        <dbReference type="ChEBI" id="CHEBI:59789"/>
    </ligand>
</feature>
<feature type="binding site" evidence="6">
    <location>
        <position position="142"/>
    </location>
    <ligand>
        <name>S-adenosyl-L-methionine</name>
        <dbReference type="ChEBI" id="CHEBI:59789"/>
    </ligand>
</feature>
<dbReference type="InterPro" id="IPR036804">
    <property type="entry name" value="CheR_N_sf"/>
</dbReference>
<dbReference type="InterPro" id="IPR022641">
    <property type="entry name" value="CheR_N"/>
</dbReference>
<evidence type="ECO:0000256" key="3">
    <source>
        <dbReference type="ARBA" id="ARBA00022679"/>
    </source>
</evidence>
<dbReference type="RefSeq" id="WP_348945608.1">
    <property type="nucleotide sequence ID" value="NZ_CP157355.1"/>
</dbReference>
<dbReference type="PRINTS" id="PR00996">
    <property type="entry name" value="CHERMTFRASE"/>
</dbReference>
<dbReference type="SUPFAM" id="SSF47757">
    <property type="entry name" value="Chemotaxis receptor methyltransferase CheR, N-terminal domain"/>
    <property type="match status" value="1"/>
</dbReference>
<dbReference type="Gene3D" id="3.40.50.150">
    <property type="entry name" value="Vaccinia Virus protein VP39"/>
    <property type="match status" value="1"/>
</dbReference>
<gene>
    <name evidence="8" type="ORF">ABHF33_03165</name>
</gene>
<keyword evidence="2 5" id="KW-0489">Methyltransferase</keyword>
<dbReference type="Pfam" id="PF01739">
    <property type="entry name" value="CheR"/>
    <property type="match status" value="1"/>
</dbReference>
<evidence type="ECO:0000256" key="4">
    <source>
        <dbReference type="ARBA" id="ARBA00022691"/>
    </source>
</evidence>
<proteinExistence type="predicted"/>
<evidence type="ECO:0000256" key="2">
    <source>
        <dbReference type="ARBA" id="ARBA00022603"/>
    </source>
</evidence>
<dbReference type="InterPro" id="IPR022642">
    <property type="entry name" value="CheR_C"/>
</dbReference>
<dbReference type="AlphaFoldDB" id="A0AAU7FC05"/>
<dbReference type="PANTHER" id="PTHR24422:SF19">
    <property type="entry name" value="CHEMOTAXIS PROTEIN METHYLTRANSFERASE"/>
    <property type="match status" value="1"/>
</dbReference>
<dbReference type="Gene3D" id="1.10.155.10">
    <property type="entry name" value="Chemotaxis receptor methyltransferase CheR, N-terminal domain"/>
    <property type="match status" value="1"/>
</dbReference>